<sequence length="112" mass="12908">MCSCFQPSLGAFVFCMFLAICFYHLLNCVVSPYALSSATSICTFCTKVTLSWLTKLTKIAGIRAFVQCENFWCWSPVGNLSNFCEYCTVELWLMHIQTLWIIESIPWQGRYM</sequence>
<feature type="transmembrane region" description="Helical" evidence="1">
    <location>
        <begin position="7"/>
        <end position="26"/>
    </location>
</feature>
<evidence type="ECO:0000256" key="1">
    <source>
        <dbReference type="SAM" id="Phobius"/>
    </source>
</evidence>
<dbReference type="EMBL" id="GEEE01012138">
    <property type="protein sequence ID" value="JAP51087.1"/>
    <property type="molecule type" value="Transcribed_RNA"/>
</dbReference>
<keyword evidence="1" id="KW-0812">Transmembrane</keyword>
<dbReference type="EMBL" id="GEEE01016082">
    <property type="protein sequence ID" value="JAP47143.1"/>
    <property type="molecule type" value="Transcribed_RNA"/>
</dbReference>
<gene>
    <name evidence="2" type="ORF">TR114615</name>
</gene>
<keyword evidence="1" id="KW-0472">Membrane</keyword>
<feature type="transmembrane region" description="Helical" evidence="1">
    <location>
        <begin position="32"/>
        <end position="53"/>
    </location>
</feature>
<protein>
    <submittedName>
        <fullName evidence="2">Uncharacterized protein</fullName>
    </submittedName>
</protein>
<organism evidence="2">
    <name type="scientific">Schistocephalus solidus</name>
    <name type="common">Tapeworm</name>
    <dbReference type="NCBI Taxonomy" id="70667"/>
    <lineage>
        <taxon>Eukaryota</taxon>
        <taxon>Metazoa</taxon>
        <taxon>Spiralia</taxon>
        <taxon>Lophotrochozoa</taxon>
        <taxon>Platyhelminthes</taxon>
        <taxon>Cestoda</taxon>
        <taxon>Eucestoda</taxon>
        <taxon>Diphyllobothriidea</taxon>
        <taxon>Diphyllobothriidae</taxon>
        <taxon>Schistocephalus</taxon>
    </lineage>
</organism>
<dbReference type="AlphaFoldDB" id="A0A0X3P665"/>
<keyword evidence="1" id="KW-1133">Transmembrane helix</keyword>
<accession>A0A0X3P665</accession>
<name>A0A0X3P665_SCHSO</name>
<reference evidence="2" key="1">
    <citation type="submission" date="2016-01" db="EMBL/GenBank/DDBJ databases">
        <title>Reference transcriptome for the parasite Schistocephalus solidus: insights into the molecular evolution of parasitism.</title>
        <authorList>
            <person name="Hebert F.O."/>
            <person name="Grambauer S."/>
            <person name="Barber I."/>
            <person name="Landry C.R."/>
            <person name="Aubin-Horth N."/>
        </authorList>
    </citation>
    <scope>NUCLEOTIDE SEQUENCE</scope>
</reference>
<proteinExistence type="predicted"/>
<evidence type="ECO:0000313" key="2">
    <source>
        <dbReference type="EMBL" id="JAP47143.1"/>
    </source>
</evidence>